<evidence type="ECO:0000256" key="2">
    <source>
        <dbReference type="SAM" id="Phobius"/>
    </source>
</evidence>
<dbReference type="GO" id="GO:0044458">
    <property type="term" value="P:motile cilium assembly"/>
    <property type="evidence" value="ECO:0007669"/>
    <property type="project" value="TreeGrafter"/>
</dbReference>
<dbReference type="SUPFAM" id="SSF49265">
    <property type="entry name" value="Fibronectin type III"/>
    <property type="match status" value="2"/>
</dbReference>
<comment type="caution">
    <text evidence="4">The sequence shown here is derived from an EMBL/GenBank/DDBJ whole genome shotgun (WGS) entry which is preliminary data.</text>
</comment>
<dbReference type="PANTHER" id="PTHR46500:SF1">
    <property type="entry name" value="CILIA- AND FLAGELLA-ASSOCIATED PROTEIN 221"/>
    <property type="match status" value="1"/>
</dbReference>
<gene>
    <name evidence="4" type="ORF">DNTS_000083</name>
</gene>
<evidence type="ECO:0000313" key="4">
    <source>
        <dbReference type="EMBL" id="TRZ02507.1"/>
    </source>
</evidence>
<feature type="transmembrane region" description="Helical" evidence="2">
    <location>
        <begin position="162"/>
        <end position="185"/>
    </location>
</feature>
<dbReference type="Pfam" id="PF09294">
    <property type="entry name" value="Interfer-bind"/>
    <property type="match status" value="1"/>
</dbReference>
<keyword evidence="2" id="KW-1133">Transmembrane helix</keyword>
<protein>
    <recommendedName>
        <fullName evidence="3">Interferon/interleukin receptor domain-containing protein</fullName>
    </recommendedName>
</protein>
<dbReference type="InterPro" id="IPR015373">
    <property type="entry name" value="Interferon/interleukin_rcp_dom"/>
</dbReference>
<dbReference type="InterPro" id="IPR013783">
    <property type="entry name" value="Ig-like_fold"/>
</dbReference>
<accession>A0A553RK03</accession>
<reference evidence="4 5" key="1">
    <citation type="journal article" date="2019" name="Sci. Data">
        <title>Hybrid genome assembly and annotation of Danionella translucida.</title>
        <authorList>
            <person name="Kadobianskyi M."/>
            <person name="Schulze L."/>
            <person name="Schuelke M."/>
            <person name="Judkewitz B."/>
        </authorList>
    </citation>
    <scope>NUCLEOTIDE SEQUENCE [LARGE SCALE GENOMIC DNA]</scope>
    <source>
        <strain evidence="4 5">Bolton</strain>
    </source>
</reference>
<dbReference type="InterPro" id="IPR029676">
    <property type="entry name" value="CFAP221"/>
</dbReference>
<dbReference type="OrthoDB" id="5538672at2759"/>
<name>A0A553RK03_9TELE</name>
<evidence type="ECO:0000259" key="3">
    <source>
        <dbReference type="Pfam" id="PF09294"/>
    </source>
</evidence>
<organism evidence="4 5">
    <name type="scientific">Danionella cerebrum</name>
    <dbReference type="NCBI Taxonomy" id="2873325"/>
    <lineage>
        <taxon>Eukaryota</taxon>
        <taxon>Metazoa</taxon>
        <taxon>Chordata</taxon>
        <taxon>Craniata</taxon>
        <taxon>Vertebrata</taxon>
        <taxon>Euteleostomi</taxon>
        <taxon>Actinopterygii</taxon>
        <taxon>Neopterygii</taxon>
        <taxon>Teleostei</taxon>
        <taxon>Ostariophysi</taxon>
        <taxon>Cypriniformes</taxon>
        <taxon>Danionidae</taxon>
        <taxon>Danioninae</taxon>
        <taxon>Danionella</taxon>
    </lineage>
</organism>
<dbReference type="GO" id="GO:0097729">
    <property type="term" value="C:9+2 motile cilium"/>
    <property type="evidence" value="ECO:0007669"/>
    <property type="project" value="TreeGrafter"/>
</dbReference>
<keyword evidence="2" id="KW-0472">Membrane</keyword>
<feature type="compositionally biased region" description="Basic and acidic residues" evidence="1">
    <location>
        <begin position="482"/>
        <end position="494"/>
    </location>
</feature>
<evidence type="ECO:0000256" key="1">
    <source>
        <dbReference type="SAM" id="MobiDB-lite"/>
    </source>
</evidence>
<feature type="region of interest" description="Disordered" evidence="1">
    <location>
        <begin position="543"/>
        <end position="564"/>
    </location>
</feature>
<evidence type="ECO:0000313" key="5">
    <source>
        <dbReference type="Proteomes" id="UP000316079"/>
    </source>
</evidence>
<feature type="region of interest" description="Disordered" evidence="1">
    <location>
        <begin position="482"/>
        <end position="502"/>
    </location>
</feature>
<sequence>MGAVVKWSPPLNPFPNMTYTARSVPCHWGNISSLCVETQELKCDAGGLQTAFGCYVFQVRAEYSGQHSLNNTLDVTVQAPVLKMGKLSTFFSQVSYIIRYWTEGYEDSTEKRISTSSDEDVKLSIRDLHSWSRYCVEAVVLPKDYTNQRLYSQPKCVTNIPVLLSCGVAAAVLLPVMILLSWLAYKVYRFLYPKTKLPEHLKNLFASSFWSGEEMHHPFDQKEKHDNICAVSEEQQQCEDLNERSRISEDEQAEPLSALNPMQEMEEEYKLLAHTQDSTIFYRNQLYPLCQENRLFTESDQPADRVFAQLKKNNVVQAEPSELHFRGFEVGKEYKKLLKLVNISSDVLSIHILPPMTQHFQIKYSKKCRLVPGLAYTITVLFRPDGWHYFSDNIRVHGEGEENLLVPVFAYPCYGTADITLQLTISQFNSKPVVWTVTGSSSSYLLLNKPEESGNCAGEQMTTGGKPSLFASQYKLNRFPFRDKSSSKKSKPDGRLLASSTDVTTHAGLEDKMRFKDPRATISCAKIEEQTQDLGEAAFLKKDQQNEEKSRQDGHDPASKQQKRKEYEMALAAFKLKYSDECVSRSSMKVIKFPECTGSGHLEVRPRALRIFQQAAHKVLCRCRMNKRLESLRELVHKTKKAQDKGQNGDKQPCLFNLTPDRIGPVCFDTYHSEEEWGELAVDALGAAPVGMPEVDLKLTTPLFTLKVPEHYKLMGYQSFPVYEAAASFVPSDLCRPLRRGAEDELLPAVMCASVNLHEDEEDKTPVEDDASDHDLCAPTLNFKAPDAILHPPNAHPLRIFNPAPHVNAFKSAPLYLETEPEIHLCPLPRYPSTKGSSAGVQDSSTQRRFLDRKDIIKGIMTWKKFPPPTLSTLSNIPTLKSEGVPFLTDPFSLYMLPVEVPPVLPDLPDNLKPHIQTGRSSSLELCLTPEMVEAEFVLPHSSVEKSFKEKNDTSRLRCTAARVGTEQISIWSVDSAEIIKFHRELQIFLTRK</sequence>
<dbReference type="GO" id="GO:0003341">
    <property type="term" value="P:cilium movement"/>
    <property type="evidence" value="ECO:0007669"/>
    <property type="project" value="InterPro"/>
</dbReference>
<dbReference type="Pfam" id="PF24771">
    <property type="entry name" value="Ig_CFAP74_1st"/>
    <property type="match status" value="1"/>
</dbReference>
<dbReference type="Proteomes" id="UP000316079">
    <property type="component" value="Unassembled WGS sequence"/>
</dbReference>
<dbReference type="InterPro" id="IPR036116">
    <property type="entry name" value="FN3_sf"/>
</dbReference>
<keyword evidence="2" id="KW-0812">Transmembrane</keyword>
<dbReference type="STRING" id="623744.A0A553RK03"/>
<dbReference type="PANTHER" id="PTHR46500">
    <property type="entry name" value="CILIA- AND FLAGELLA-ASSOCIATED PROTEIN 221"/>
    <property type="match status" value="1"/>
</dbReference>
<dbReference type="AlphaFoldDB" id="A0A553RK03"/>
<proteinExistence type="predicted"/>
<dbReference type="Gene3D" id="2.60.40.10">
    <property type="entry name" value="Immunoglobulins"/>
    <property type="match status" value="3"/>
</dbReference>
<feature type="domain" description="Interferon/interleukin receptor" evidence="3">
    <location>
        <begin position="69"/>
        <end position="158"/>
    </location>
</feature>
<dbReference type="EMBL" id="SRMA01023926">
    <property type="protein sequence ID" value="TRZ02507.1"/>
    <property type="molecule type" value="Genomic_DNA"/>
</dbReference>
<keyword evidence="5" id="KW-1185">Reference proteome</keyword>